<dbReference type="Proteomes" id="UP000198785">
    <property type="component" value="Unassembled WGS sequence"/>
</dbReference>
<dbReference type="SUPFAM" id="SSF81296">
    <property type="entry name" value="E set domains"/>
    <property type="match status" value="1"/>
</dbReference>
<feature type="domain" description="Type 9 secretion system plug protein N-terminal" evidence="1">
    <location>
        <begin position="71"/>
        <end position="195"/>
    </location>
</feature>
<keyword evidence="3" id="KW-1185">Reference proteome</keyword>
<dbReference type="InterPro" id="IPR031345">
    <property type="entry name" value="T9SS_Plug_N"/>
</dbReference>
<evidence type="ECO:0000313" key="2">
    <source>
        <dbReference type="EMBL" id="SFS34740.1"/>
    </source>
</evidence>
<evidence type="ECO:0000259" key="1">
    <source>
        <dbReference type="Pfam" id="PF17116"/>
    </source>
</evidence>
<name>A0A1I6P3S7_9SPHI</name>
<gene>
    <name evidence="2" type="ORF">SAMN05660206_101263</name>
</gene>
<protein>
    <recommendedName>
        <fullName evidence="1">Type 9 secretion system plug protein N-terminal domain-containing protein</fullName>
    </recommendedName>
</protein>
<dbReference type="InterPro" id="IPR014756">
    <property type="entry name" value="Ig_E-set"/>
</dbReference>
<accession>A0A1I6P3S7</accession>
<dbReference type="Pfam" id="PF17116">
    <property type="entry name" value="T9SS_plug_1st"/>
    <property type="match status" value="1"/>
</dbReference>
<organism evidence="2 3">
    <name type="scientific">Sphingobacterium wenxiniae</name>
    <dbReference type="NCBI Taxonomy" id="683125"/>
    <lineage>
        <taxon>Bacteria</taxon>
        <taxon>Pseudomonadati</taxon>
        <taxon>Bacteroidota</taxon>
        <taxon>Sphingobacteriia</taxon>
        <taxon>Sphingobacteriales</taxon>
        <taxon>Sphingobacteriaceae</taxon>
        <taxon>Sphingobacterium</taxon>
    </lineage>
</organism>
<sequence>MKFTKKPLIIQRFFYFYIMNNNKVLPYALFILFLMQVFTAEAQRKKKDKKDFERSPKQELVYDDKAYLPVIRTVQFYPQGKENQLPIYTLGSTERLLLTFDDLRADVRNYYLSIEHCNQDWTPSRTTVLDYIDGFNEDRIDNFQTSRSTFRSYTQYKLTFPTEYIKPKLAGNYILKVYEDADKSRLVLTRRFYVLNSLMQVNSTVQSSYKTTNRLKNQKLNINLTTGLTIQNPQRDLIVQVKQNQRSDNQMILQTPSFVGNNEFRYTNSETFDFKGNNEFRFVDMRSFRIPSERVQQITQDSITQILLYTDEDDSHETYAATFDENGLYFIRNRDLNDDALDADYADVTFSLKTSQTIQGNIYLVGGFNHFQRTEENKLHFDEENQIWKVTLRLKQGLYDYDYVLEDQQGNVITDAFSGTHFQTGNDYQIFIYNRRPGAYWDELVGFGQNSINNRN</sequence>
<dbReference type="STRING" id="683125.SAMN05660206_101263"/>
<proteinExistence type="predicted"/>
<dbReference type="EMBL" id="FOZZ01000001">
    <property type="protein sequence ID" value="SFS34740.1"/>
    <property type="molecule type" value="Genomic_DNA"/>
</dbReference>
<reference evidence="2 3" key="1">
    <citation type="submission" date="2016-10" db="EMBL/GenBank/DDBJ databases">
        <authorList>
            <person name="de Groot N.N."/>
        </authorList>
    </citation>
    <scope>NUCLEOTIDE SEQUENCE [LARGE SCALE GENOMIC DNA]</scope>
    <source>
        <strain evidence="2 3">DSM 22789</strain>
    </source>
</reference>
<dbReference type="InterPro" id="IPR013783">
    <property type="entry name" value="Ig-like_fold"/>
</dbReference>
<dbReference type="AlphaFoldDB" id="A0A1I6P3S7"/>
<evidence type="ECO:0000313" key="3">
    <source>
        <dbReference type="Proteomes" id="UP000198785"/>
    </source>
</evidence>
<dbReference type="Gene3D" id="2.60.40.10">
    <property type="entry name" value="Immunoglobulins"/>
    <property type="match status" value="1"/>
</dbReference>